<dbReference type="AlphaFoldDB" id="A0A1U7LXN9"/>
<reference evidence="1 2" key="1">
    <citation type="journal article" date="2016" name="Appl. Environ. Microbiol.">
        <title>Function and Phylogeny of Bacterial Butyryl Coenzyme A:Acetate Transferases and Their Diversity in the Proximal Colon of Swine.</title>
        <authorList>
            <person name="Trachsel J."/>
            <person name="Bayles D.O."/>
            <person name="Looft T."/>
            <person name="Levine U.Y."/>
            <person name="Allen H.K."/>
        </authorList>
    </citation>
    <scope>NUCLEOTIDE SEQUENCE [LARGE SCALE GENOMIC DNA]</scope>
    <source>
        <strain evidence="1 2">35-6-1</strain>
    </source>
</reference>
<protein>
    <submittedName>
        <fullName evidence="1">Uncharacterized protein</fullName>
    </submittedName>
</protein>
<sequence>MILRIVYPYTDENEKYFIDTDKKYIDLIVSKYVPNDYNIIEVKPILDGFHQIICLKDNQYDITNYYDSYKITVDFKTHTVLGFNQCHEYIVNGLPKIDRNEAMEIAINYCENNNIKFNYSGIPLIELEVRKENDYFENNSLEGLNDIDLEIYANRQLERPLHCSYVVTFDDFSVLVDAYTGEIIGGDEFAASKDGASYYGTHKGKNTKYFTSSASNINSILNSLGYNSYTDSADNDNGVSLRRFVRGDGNNYAFAFSGHASPISLGNGLEYGYVRYLGLNDVTCCWKFVFLNGCNTAEDTRWRDAFGISGSSNGKIFLGWYKGIKLGTMLDFTGNLKHQVRRNPSKTFYSNVLRAIEKPGTYYYIRFWGDKNISGRV</sequence>
<organism evidence="1 2">
    <name type="scientific">Peptoniphilus porci</name>
    <dbReference type="NCBI Taxonomy" id="2652280"/>
    <lineage>
        <taxon>Bacteria</taxon>
        <taxon>Bacillati</taxon>
        <taxon>Bacillota</taxon>
        <taxon>Tissierellia</taxon>
        <taxon>Tissierellales</taxon>
        <taxon>Peptoniphilaceae</taxon>
        <taxon>Peptoniphilus</taxon>
    </lineage>
</organism>
<dbReference type="STRING" id="1465756.BIV18_00665"/>
<proteinExistence type="predicted"/>
<gene>
    <name evidence="1" type="ORF">BIV18_00665</name>
</gene>
<keyword evidence="2" id="KW-1185">Reference proteome</keyword>
<evidence type="ECO:0000313" key="2">
    <source>
        <dbReference type="Proteomes" id="UP000187166"/>
    </source>
</evidence>
<dbReference type="EMBL" id="MJIH01000001">
    <property type="protein sequence ID" value="OLR64164.1"/>
    <property type="molecule type" value="Genomic_DNA"/>
</dbReference>
<accession>A0A1U7LXN9</accession>
<dbReference type="Proteomes" id="UP000187166">
    <property type="component" value="Unassembled WGS sequence"/>
</dbReference>
<name>A0A1U7LXN9_9FIRM</name>
<comment type="caution">
    <text evidence="1">The sequence shown here is derived from an EMBL/GenBank/DDBJ whole genome shotgun (WGS) entry which is preliminary data.</text>
</comment>
<evidence type="ECO:0000313" key="1">
    <source>
        <dbReference type="EMBL" id="OLR64164.1"/>
    </source>
</evidence>